<dbReference type="Proteomes" id="UP000230742">
    <property type="component" value="Chromosome 1"/>
</dbReference>
<evidence type="ECO:0000313" key="4">
    <source>
        <dbReference type="EMBL" id="BAU17818.1"/>
    </source>
</evidence>
<dbReference type="NCBIfam" id="NF037970">
    <property type="entry name" value="vanZ_1"/>
    <property type="match status" value="1"/>
</dbReference>
<reference evidence="4 9" key="2">
    <citation type="journal article" date="2016" name="DNA Res.">
        <title>The complete genome sequencing of Prevotella intermedia strain OMA14 and a subsequent fine-scale, intra-species genomic comparison reveal an unusual amplification of conjugative and mobile transposons and identify a novel Prevotella-lineage-specific repeat.</title>
        <authorList>
            <person name="Naito M."/>
            <person name="Ogura Y."/>
            <person name="Itoh T."/>
            <person name="Shoji M."/>
            <person name="Okamoto M."/>
            <person name="Hayashi T."/>
            <person name="Nakayama K."/>
        </authorList>
    </citation>
    <scope>NUCLEOTIDE SEQUENCE [LARGE SCALE GENOMIC DNA]</scope>
    <source>
        <strain evidence="4 9">OMA14</strain>
    </source>
</reference>
<feature type="transmembrane region" description="Helical" evidence="1">
    <location>
        <begin position="73"/>
        <end position="94"/>
    </location>
</feature>
<reference evidence="5 10" key="3">
    <citation type="submission" date="2017-09" db="EMBL/GenBank/DDBJ databases">
        <title>Phase variable restriction modification systems are present in the genome sequences of periodontal pathogens Prevotella intermedia, Tannerella forsythia and Porphyromonas gingivalis.</title>
        <authorList>
            <person name="Haigh R.D."/>
            <person name="Crawford L."/>
            <person name="Ralph J."/>
            <person name="Wanford J."/>
            <person name="Vartoukian S.R."/>
            <person name="Hijazib K."/>
            <person name="Wade W."/>
            <person name="Oggioni M.R."/>
        </authorList>
    </citation>
    <scope>NUCLEOTIDE SEQUENCE [LARGE SCALE GENOMIC DNA]</scope>
    <source>
        <strain evidence="5 10">WW2834</strain>
    </source>
</reference>
<keyword evidence="1" id="KW-0812">Transmembrane</keyword>
<proteinExistence type="predicted"/>
<gene>
    <name evidence="5" type="ORF">CLI71_04150</name>
    <name evidence="2" type="ORF">CTM46_01480</name>
    <name evidence="6" type="ORF">CTM53_05740</name>
    <name evidence="7" type="ORF">D2S45_10230</name>
    <name evidence="3" type="ORF">PI172_0141</name>
    <name evidence="4" type="ORF">PIOMA14_I_1310</name>
</gene>
<reference evidence="2 12" key="4">
    <citation type="submission" date="2017-11" db="EMBL/GenBank/DDBJ databases">
        <title>Genome sequencing of Prevotella intermedia KCOM 1949.</title>
        <authorList>
            <person name="Kook J.-K."/>
            <person name="Park S.-N."/>
            <person name="Lim Y.K."/>
        </authorList>
    </citation>
    <scope>NUCLEOTIDE SEQUENCE [LARGE SCALE GENOMIC DNA]</scope>
    <source>
        <strain evidence="2 12">KCOM 1949</strain>
    </source>
</reference>
<dbReference type="EMBL" id="CP024727">
    <property type="protein sequence ID" value="ATV30242.1"/>
    <property type="molecule type" value="Genomic_DNA"/>
</dbReference>
<evidence type="ECO:0000313" key="12">
    <source>
        <dbReference type="Proteomes" id="UP000230742"/>
    </source>
</evidence>
<sequence length="130" mass="14508">MEKILQLLRKFPMSIGMSVAILIVSLIAIPDTPLKDITLIDKWAHIGLYAALGLIIAHEYFHNHKHVTRKGMFLGIWLLPTLLGGVTEVLQAYCTNGNRNGEWLDFVANIVGSTLALIIGTLLVRYFSKH</sequence>
<dbReference type="Proteomes" id="UP000217431">
    <property type="component" value="Chromosome I"/>
</dbReference>
<dbReference type="OMA" id="CIAMIWI"/>
<feature type="transmembrane region" description="Helical" evidence="1">
    <location>
        <begin position="42"/>
        <end position="61"/>
    </location>
</feature>
<keyword evidence="1" id="KW-1133">Transmembrane helix</keyword>
<dbReference type="EMBL" id="QXEN01000020">
    <property type="protein sequence ID" value="RRF86667.1"/>
    <property type="molecule type" value="Genomic_DNA"/>
</dbReference>
<dbReference type="RefSeq" id="WP_014709232.1">
    <property type="nucleotide sequence ID" value="NZ_AP014597.1"/>
</dbReference>
<evidence type="ECO:0000313" key="5">
    <source>
        <dbReference type="EMBL" id="PDP60668.1"/>
    </source>
</evidence>
<feature type="transmembrane region" description="Helical" evidence="1">
    <location>
        <begin position="106"/>
        <end position="127"/>
    </location>
</feature>
<dbReference type="EMBL" id="AP014597">
    <property type="protein sequence ID" value="BAU17818.1"/>
    <property type="molecule type" value="Genomic_DNA"/>
</dbReference>
<evidence type="ECO:0000256" key="1">
    <source>
        <dbReference type="SAM" id="Phobius"/>
    </source>
</evidence>
<evidence type="ECO:0000313" key="7">
    <source>
        <dbReference type="EMBL" id="RRF86667.1"/>
    </source>
</evidence>
<evidence type="ECO:0000313" key="13">
    <source>
        <dbReference type="Proteomes" id="UP000283868"/>
    </source>
</evidence>
<dbReference type="Proteomes" id="UP000229102">
    <property type="component" value="Unassembled WGS sequence"/>
</dbReference>
<dbReference type="PANTHER" id="PTHR28008">
    <property type="entry name" value="DOMAIN PROTEIN, PUTATIVE (AFU_ORTHOLOGUE AFUA_3G10980)-RELATED"/>
    <property type="match status" value="1"/>
</dbReference>
<protein>
    <submittedName>
        <fullName evidence="2">Antibiotic resistance protein VanZ</fullName>
    </submittedName>
</protein>
<organism evidence="4 9">
    <name type="scientific">Prevotella intermedia</name>
    <dbReference type="NCBI Taxonomy" id="28131"/>
    <lineage>
        <taxon>Bacteria</taxon>
        <taxon>Pseudomonadati</taxon>
        <taxon>Bacteroidota</taxon>
        <taxon>Bacteroidia</taxon>
        <taxon>Bacteroidales</taxon>
        <taxon>Prevotellaceae</taxon>
        <taxon>Prevotella</taxon>
    </lineage>
</organism>
<reference evidence="6 11" key="5">
    <citation type="submission" date="2017-11" db="EMBL/GenBank/DDBJ databases">
        <title>Genome sequencing of Prevotella intermedia KCOM 2698.</title>
        <authorList>
            <person name="Kook J.-K."/>
            <person name="Park S.-N."/>
            <person name="Lim Y.K."/>
        </authorList>
    </citation>
    <scope>NUCLEOTIDE SEQUENCE [LARGE SCALE GENOMIC DNA]</scope>
    <source>
        <strain evidence="6 11">KCOM 2698</strain>
    </source>
</reference>
<evidence type="ECO:0000313" key="2">
    <source>
        <dbReference type="EMBL" id="ATV30242.1"/>
    </source>
</evidence>
<dbReference type="EMBL" id="NSLY01000008">
    <property type="protein sequence ID" value="PDP60668.1"/>
    <property type="molecule type" value="Genomic_DNA"/>
</dbReference>
<evidence type="ECO:0000313" key="11">
    <source>
        <dbReference type="Proteomes" id="UP000229102"/>
    </source>
</evidence>
<keyword evidence="13" id="KW-1185">Reference proteome</keyword>
<keyword evidence="1" id="KW-0472">Membrane</keyword>
<name>A0A0H5BIX1_PREIN</name>
<dbReference type="EMBL" id="AP014925">
    <property type="protein sequence ID" value="BAR94869.1"/>
    <property type="molecule type" value="Genomic_DNA"/>
</dbReference>
<dbReference type="Proteomes" id="UP000283868">
    <property type="component" value="Unassembled WGS sequence"/>
</dbReference>
<dbReference type="Proteomes" id="UP000219058">
    <property type="component" value="Unassembled WGS sequence"/>
</dbReference>
<dbReference type="Proteomes" id="UP000067008">
    <property type="component" value="Chromosome 2"/>
</dbReference>
<accession>A0A0H5BIX1</accession>
<evidence type="ECO:0000313" key="10">
    <source>
        <dbReference type="Proteomes" id="UP000219058"/>
    </source>
</evidence>
<feature type="transmembrane region" description="Helical" evidence="1">
    <location>
        <begin position="12"/>
        <end position="30"/>
    </location>
</feature>
<evidence type="ECO:0000313" key="3">
    <source>
        <dbReference type="EMBL" id="BAR94869.1"/>
    </source>
</evidence>
<dbReference type="PANTHER" id="PTHR28008:SF1">
    <property type="entry name" value="DOMAIN PROTEIN, PUTATIVE (AFU_ORTHOLOGUE AFUA_3G10980)-RELATED"/>
    <property type="match status" value="1"/>
</dbReference>
<evidence type="ECO:0000313" key="8">
    <source>
        <dbReference type="Proteomes" id="UP000067008"/>
    </source>
</evidence>
<reference evidence="3 8" key="1">
    <citation type="submission" date="2015-07" db="EMBL/GenBank/DDBJ databases">
        <title>Complete genome sequence of Prevotella intermedia strain 17-2.</title>
        <authorList>
            <person name="Nambu T."/>
        </authorList>
    </citation>
    <scope>NUCLEOTIDE SEQUENCE [LARGE SCALE GENOMIC DNA]</scope>
    <source>
        <strain evidence="3 8">17-2</strain>
    </source>
</reference>
<dbReference type="GeneID" id="34516131"/>
<evidence type="ECO:0000313" key="9">
    <source>
        <dbReference type="Proteomes" id="UP000217431"/>
    </source>
</evidence>
<dbReference type="EMBL" id="PENF01000001">
    <property type="protein sequence ID" value="PJI20361.1"/>
    <property type="molecule type" value="Genomic_DNA"/>
</dbReference>
<reference evidence="7 13" key="6">
    <citation type="submission" date="2018-08" db="EMBL/GenBank/DDBJ databases">
        <title>Comparative analysis of Prevotella intermedia strains.</title>
        <authorList>
            <person name="Moon J.-H."/>
            <person name="Lee J.-H."/>
        </authorList>
    </citation>
    <scope>NUCLEOTIDE SEQUENCE [LARGE SCALE GENOMIC DNA]</scope>
    <source>
        <strain evidence="7 13">ATCC 15033</strain>
    </source>
</reference>
<evidence type="ECO:0000313" key="6">
    <source>
        <dbReference type="EMBL" id="PJI20361.1"/>
    </source>
</evidence>
<dbReference type="AlphaFoldDB" id="A0A0H5BIX1"/>